<dbReference type="InterPro" id="IPR000742">
    <property type="entry name" value="EGF"/>
</dbReference>
<dbReference type="InterPro" id="IPR050440">
    <property type="entry name" value="Laminin/Netrin_ECM"/>
</dbReference>
<dbReference type="GO" id="GO:0009888">
    <property type="term" value="P:tissue development"/>
    <property type="evidence" value="ECO:0007669"/>
    <property type="project" value="TreeGrafter"/>
</dbReference>
<evidence type="ECO:0000256" key="8">
    <source>
        <dbReference type="PROSITE-ProRule" id="PRU00076"/>
    </source>
</evidence>
<evidence type="ECO:0000256" key="3">
    <source>
        <dbReference type="ARBA" id="ARBA00022729"/>
    </source>
</evidence>
<keyword evidence="2" id="KW-0964">Secreted</keyword>
<evidence type="ECO:0000256" key="6">
    <source>
        <dbReference type="ARBA" id="ARBA00023180"/>
    </source>
</evidence>
<dbReference type="EMBL" id="JADDUC020000023">
    <property type="protein sequence ID" value="KAI1232065.1"/>
    <property type="molecule type" value="Genomic_DNA"/>
</dbReference>
<dbReference type="GO" id="GO:0005576">
    <property type="term" value="C:extracellular region"/>
    <property type="evidence" value="ECO:0007669"/>
    <property type="project" value="UniProtKB-SubCell"/>
</dbReference>
<feature type="disulfide bond" evidence="9">
    <location>
        <begin position="31"/>
        <end position="43"/>
    </location>
</feature>
<comment type="caution">
    <text evidence="8">Lacks conserved residue(s) required for the propagation of feature annotation.</text>
</comment>
<dbReference type="PROSITE" id="PS00022">
    <property type="entry name" value="EGF_1"/>
    <property type="match status" value="1"/>
</dbReference>
<dbReference type="Pfam" id="PF24973">
    <property type="entry name" value="EGF_LMN_ATRN"/>
    <property type="match status" value="1"/>
</dbReference>
<dbReference type="GO" id="GO:0005604">
    <property type="term" value="C:basement membrane"/>
    <property type="evidence" value="ECO:0007669"/>
    <property type="project" value="UniProtKB-ARBA"/>
</dbReference>
<name>A0A835TUY4_9PASS</name>
<dbReference type="OrthoDB" id="19138at2759"/>
<evidence type="ECO:0000259" key="11">
    <source>
        <dbReference type="PROSITE" id="PS50026"/>
    </source>
</evidence>
<keyword evidence="6" id="KW-0325">Glycoprotein</keyword>
<keyword evidence="15" id="KW-1185">Reference proteome</keyword>
<organism evidence="13">
    <name type="scientific">Lamprotornis superbus</name>
    <dbReference type="NCBI Taxonomy" id="245042"/>
    <lineage>
        <taxon>Eukaryota</taxon>
        <taxon>Metazoa</taxon>
        <taxon>Chordata</taxon>
        <taxon>Craniata</taxon>
        <taxon>Vertebrata</taxon>
        <taxon>Euteleostomi</taxon>
        <taxon>Archelosauria</taxon>
        <taxon>Archosauria</taxon>
        <taxon>Dinosauria</taxon>
        <taxon>Saurischia</taxon>
        <taxon>Theropoda</taxon>
        <taxon>Coelurosauria</taxon>
        <taxon>Aves</taxon>
        <taxon>Neognathae</taxon>
        <taxon>Neoaves</taxon>
        <taxon>Telluraves</taxon>
        <taxon>Australaves</taxon>
        <taxon>Passeriformes</taxon>
        <taxon>Sturnidae</taxon>
        <taxon>Lamprotornis</taxon>
    </lineage>
</organism>
<feature type="non-terminal residue" evidence="13">
    <location>
        <position position="1"/>
    </location>
</feature>
<evidence type="ECO:0000256" key="2">
    <source>
        <dbReference type="ARBA" id="ARBA00022525"/>
    </source>
</evidence>
<dbReference type="InterPro" id="IPR002049">
    <property type="entry name" value="LE_dom"/>
</dbReference>
<comment type="caution">
    <text evidence="13">The sequence shown here is derived from an EMBL/GenBank/DDBJ whole genome shotgun (WGS) entry which is preliminary data.</text>
</comment>
<protein>
    <submittedName>
        <fullName evidence="13">Multiple epidermal growth factor-like domains protein 9</fullName>
    </submittedName>
</protein>
<evidence type="ECO:0000313" key="15">
    <source>
        <dbReference type="Proteomes" id="UP000618051"/>
    </source>
</evidence>
<keyword evidence="4" id="KW-0677">Repeat</keyword>
<dbReference type="PROSITE" id="PS01248">
    <property type="entry name" value="EGF_LAM_1"/>
    <property type="match status" value="2"/>
</dbReference>
<keyword evidence="8" id="KW-0245">EGF-like domain</keyword>
<dbReference type="EMBL" id="JADDUC010000076">
    <property type="protein sequence ID" value="KAG0119881.1"/>
    <property type="molecule type" value="Genomic_DNA"/>
</dbReference>
<evidence type="ECO:0000256" key="4">
    <source>
        <dbReference type="ARBA" id="ARBA00022737"/>
    </source>
</evidence>
<dbReference type="PANTHER" id="PTHR10574:SF444">
    <property type="entry name" value="BASEMENT MEMBRANE-SPECIFIC HEPARAN SULFATE PROTEOGLYCAN CORE PROTEIN"/>
    <property type="match status" value="1"/>
</dbReference>
<keyword evidence="10" id="KW-1133">Transmembrane helix</keyword>
<dbReference type="InterPro" id="IPR056863">
    <property type="entry name" value="LMN_ATRN_NET-like_EGF"/>
</dbReference>
<evidence type="ECO:0000259" key="12">
    <source>
        <dbReference type="PROSITE" id="PS50027"/>
    </source>
</evidence>
<feature type="domain" description="Laminin EGF-like" evidence="12">
    <location>
        <begin position="174"/>
        <end position="226"/>
    </location>
</feature>
<evidence type="ECO:0000256" key="9">
    <source>
        <dbReference type="PROSITE-ProRule" id="PRU00460"/>
    </source>
</evidence>
<reference evidence="14 15" key="2">
    <citation type="journal article" date="2021" name="J. Hered.">
        <title>Feather Gene Expression Elucidates the Developmental Basis of Plumage Iridescence in African Starlings.</title>
        <authorList>
            <person name="Rubenstein D.R."/>
            <person name="Corvelo A."/>
            <person name="MacManes M.D."/>
            <person name="Maia R."/>
            <person name="Narzisi G."/>
            <person name="Rousaki A."/>
            <person name="Vandenabeele P."/>
            <person name="Shawkey M.D."/>
            <person name="Solomon J."/>
        </authorList>
    </citation>
    <scope>NUCLEOTIDE SEQUENCE [LARGE SCALE GENOMIC DNA]</scope>
    <source>
        <strain evidence="14">SS15</strain>
    </source>
</reference>
<gene>
    <name evidence="14" type="ORF">IHE44_0007118</name>
    <name evidence="13" type="ORF">IHE44_013649</name>
</gene>
<dbReference type="Pfam" id="PF00053">
    <property type="entry name" value="EGF_laminin"/>
    <property type="match status" value="3"/>
</dbReference>
<feature type="disulfide bond" evidence="8">
    <location>
        <begin position="3"/>
        <end position="12"/>
    </location>
</feature>
<dbReference type="CDD" id="cd00055">
    <property type="entry name" value="EGF_Lam"/>
    <property type="match status" value="4"/>
</dbReference>
<dbReference type="PROSITE" id="PS50027">
    <property type="entry name" value="EGF_LAM_2"/>
    <property type="match status" value="4"/>
</dbReference>
<keyword evidence="10" id="KW-0472">Membrane</keyword>
<feature type="transmembrane region" description="Helical" evidence="10">
    <location>
        <begin position="289"/>
        <end position="313"/>
    </location>
</feature>
<dbReference type="SMART" id="SM00180">
    <property type="entry name" value="EGF_Lam"/>
    <property type="match status" value="4"/>
</dbReference>
<keyword evidence="5 8" id="KW-1015">Disulfide bond</keyword>
<accession>A0A835TUY4</accession>
<evidence type="ECO:0000313" key="13">
    <source>
        <dbReference type="EMBL" id="KAG0119881.1"/>
    </source>
</evidence>
<dbReference type="PROSITE" id="PS50026">
    <property type="entry name" value="EGF_3"/>
    <property type="match status" value="1"/>
</dbReference>
<dbReference type="SUPFAM" id="SSF57196">
    <property type="entry name" value="EGF/Laminin"/>
    <property type="match status" value="3"/>
</dbReference>
<reference evidence="13" key="1">
    <citation type="submission" date="2020-10" db="EMBL/GenBank/DDBJ databases">
        <title>Feather gene expression reveals the developmental basis of iridescence in African starlings.</title>
        <authorList>
            <person name="Rubenstein D.R."/>
        </authorList>
    </citation>
    <scope>NUCLEOTIDE SEQUENCE</scope>
    <source>
        <strain evidence="13">SS15</strain>
        <tissue evidence="13">Liver</tissue>
    </source>
</reference>
<dbReference type="PANTHER" id="PTHR10574">
    <property type="entry name" value="NETRIN/LAMININ-RELATED"/>
    <property type="match status" value="1"/>
</dbReference>
<dbReference type="FunFam" id="2.10.25.10:FF:000188">
    <property type="entry name" value="Laminin subunit gamma 2"/>
    <property type="match status" value="2"/>
</dbReference>
<proteinExistence type="predicted"/>
<feature type="disulfide bond" evidence="9">
    <location>
        <begin position="199"/>
        <end position="208"/>
    </location>
</feature>
<keyword evidence="7 9" id="KW-0424">Laminin EGF-like domain</keyword>
<dbReference type="AlphaFoldDB" id="A0A835TUY4"/>
<evidence type="ECO:0000256" key="1">
    <source>
        <dbReference type="ARBA" id="ARBA00004613"/>
    </source>
</evidence>
<keyword evidence="3" id="KW-0732">Signal</keyword>
<dbReference type="Proteomes" id="UP000618051">
    <property type="component" value="Unassembled WGS sequence"/>
</dbReference>
<reference evidence="14" key="3">
    <citation type="submission" date="2022-01" db="EMBL/GenBank/DDBJ databases">
        <authorList>
            <person name="Rubenstein D.R."/>
        </authorList>
    </citation>
    <scope>NUCLEOTIDE SEQUENCE</scope>
    <source>
        <strain evidence="14">SS15</strain>
        <tissue evidence="14">Liver</tissue>
    </source>
</reference>
<dbReference type="GO" id="GO:0009887">
    <property type="term" value="P:animal organ morphogenesis"/>
    <property type="evidence" value="ECO:0007669"/>
    <property type="project" value="TreeGrafter"/>
</dbReference>
<evidence type="ECO:0000256" key="7">
    <source>
        <dbReference type="ARBA" id="ARBA00023292"/>
    </source>
</evidence>
<evidence type="ECO:0000313" key="14">
    <source>
        <dbReference type="EMBL" id="KAI1232065.1"/>
    </source>
</evidence>
<dbReference type="FunFam" id="2.10.25.10:FF:000094">
    <property type="entry name" value="Laminin subunit alpha-2"/>
    <property type="match status" value="1"/>
</dbReference>
<feature type="non-terminal residue" evidence="13">
    <location>
        <position position="653"/>
    </location>
</feature>
<feature type="domain" description="EGF-like" evidence="11">
    <location>
        <begin position="1"/>
        <end position="13"/>
    </location>
</feature>
<feature type="disulfide bond" evidence="9">
    <location>
        <begin position="51"/>
        <end position="60"/>
    </location>
</feature>
<feature type="disulfide bond" evidence="9">
    <location>
        <begin position="97"/>
        <end position="106"/>
    </location>
</feature>
<sequence length="653" mass="71319">CLCLAGYTGLHCHSCAHGFFPEQGGQQCQPCSCSPAGATSDQCDHSGKCQCKVGVTALKCDRCSEGYYRFNESTCEPCQCNNHSQTCDSSTGTCLDCQENTEGKHCELCKEGFYQSTHGCQHCPCSIVASTGTCHIQPGESIPRCDKCKPGYTGLNCNQCDKGYYNSDSICVRCKCNGNVDPALSPSVCRPDSGECIGCLYHTTGFHCELCQEGYSRDSEGTNCTRKEATLGPEPTGFTTSAPNTTKATSFSTAVLNSTLSPTTLQTIFPISSSDNSTSSFADVSWTQFNIIILTVIIIVVVLLMGFVGAVYISHPAVPKFASQKVTGLVEGVSGSVPRLHAEEFALQMLSGARRAVACRGGGVERAEPNEESEATWFPANPTLVSSSFIAHDLTVEFQETGLWEGIIFIPDRNLLEKENKKKGKKMGKILKNIELGKRHSFSLSEYLYRGRRQDISGLPCKNKSQAYYPTLIEMHKVVVGNQLSKKHYREQVLQIALVLWEAGGLLAERATNRQHCTGSHTMELLGWYLQCECLRIGAVLPVPPVTPLEIKLLHGNRARNKYFPSLLPNLRAAAALLCVVGEWRFLFGNLGGGNFFISDTKHLFLKFCCDCGLLCNRSRLGFCLTVEIGTICSSRAWARVLSPPSPCLPQHR</sequence>
<feature type="domain" description="Laminin EGF-like" evidence="12">
    <location>
        <begin position="123"/>
        <end position="173"/>
    </location>
</feature>
<dbReference type="Gene3D" id="2.10.25.10">
    <property type="entry name" value="Laminin"/>
    <property type="match status" value="4"/>
</dbReference>
<feature type="domain" description="Laminin EGF-like" evidence="12">
    <location>
        <begin position="31"/>
        <end position="77"/>
    </location>
</feature>
<feature type="domain" description="Laminin EGF-like" evidence="12">
    <location>
        <begin position="78"/>
        <end position="122"/>
    </location>
</feature>
<comment type="subcellular location">
    <subcellularLocation>
        <location evidence="1">Secreted</location>
    </subcellularLocation>
</comment>
<keyword evidence="10" id="KW-0812">Transmembrane</keyword>
<evidence type="ECO:0000256" key="10">
    <source>
        <dbReference type="SAM" id="Phobius"/>
    </source>
</evidence>
<evidence type="ECO:0000256" key="5">
    <source>
        <dbReference type="ARBA" id="ARBA00023157"/>
    </source>
</evidence>
<feature type="disulfide bond" evidence="9">
    <location>
        <begin position="148"/>
        <end position="157"/>
    </location>
</feature>